<sequence>MGGDLAARVRKMQGDMEKAQEELADEIVTGSAGGGMVEVDMDGHLAVQALRIKPEVVDPEDVEMLEDLLLAAIGDASDKVKSLTEERMGGFADGLNIPGLGF</sequence>
<comment type="caution">
    <text evidence="3">The sequence shown here is derived from an EMBL/GenBank/DDBJ whole genome shotgun (WGS) entry which is preliminary data.</text>
</comment>
<reference evidence="3" key="1">
    <citation type="submission" date="2019-09" db="EMBL/GenBank/DDBJ databases">
        <title>Characterisation of the sponge microbiome using genome-centric metagenomics.</title>
        <authorList>
            <person name="Engelberts J.P."/>
            <person name="Robbins S.J."/>
            <person name="De Goeij J.M."/>
            <person name="Aranda M."/>
            <person name="Bell S.C."/>
            <person name="Webster N.S."/>
        </authorList>
    </citation>
    <scope>NUCLEOTIDE SEQUENCE</scope>
    <source>
        <strain evidence="3">SB0664_bin_27</strain>
    </source>
</reference>
<dbReference type="GO" id="GO:0003677">
    <property type="term" value="F:DNA binding"/>
    <property type="evidence" value="ECO:0007669"/>
    <property type="project" value="UniProtKB-UniRule"/>
</dbReference>
<dbReference type="PANTHER" id="PTHR33449">
    <property type="entry name" value="NUCLEOID-ASSOCIATED PROTEIN YBAB"/>
    <property type="match status" value="1"/>
</dbReference>
<comment type="subcellular location">
    <subcellularLocation>
        <location evidence="2">Cytoplasm</location>
        <location evidence="2">Nucleoid</location>
    </subcellularLocation>
</comment>
<proteinExistence type="inferred from homology"/>
<dbReference type="InterPro" id="IPR004401">
    <property type="entry name" value="YbaB/EbfC"/>
</dbReference>
<comment type="function">
    <text evidence="2">Binds to DNA and alters its conformation. May be involved in regulation of gene expression, nucleoid organization and DNA protection.</text>
</comment>
<name>A0A6B0YUV2_9CHLR</name>
<protein>
    <recommendedName>
        <fullName evidence="2">Nucleoid-associated protein F4Y42_15770</fullName>
    </recommendedName>
</protein>
<dbReference type="Pfam" id="PF02575">
    <property type="entry name" value="YbaB_DNA_bd"/>
    <property type="match status" value="1"/>
</dbReference>
<dbReference type="GO" id="GO:0043590">
    <property type="term" value="C:bacterial nucleoid"/>
    <property type="evidence" value="ECO:0007669"/>
    <property type="project" value="UniProtKB-UniRule"/>
</dbReference>
<dbReference type="InterPro" id="IPR036894">
    <property type="entry name" value="YbaB-like_sf"/>
</dbReference>
<evidence type="ECO:0000313" key="3">
    <source>
        <dbReference type="EMBL" id="MXY94896.1"/>
    </source>
</evidence>
<keyword evidence="2" id="KW-0963">Cytoplasm</keyword>
<evidence type="ECO:0000256" key="1">
    <source>
        <dbReference type="ARBA" id="ARBA00023125"/>
    </source>
</evidence>
<comment type="subunit">
    <text evidence="2">Homodimer.</text>
</comment>
<organism evidence="3">
    <name type="scientific">Caldilineaceae bacterium SB0664_bin_27</name>
    <dbReference type="NCBI Taxonomy" id="2605260"/>
    <lineage>
        <taxon>Bacteria</taxon>
        <taxon>Bacillati</taxon>
        <taxon>Chloroflexota</taxon>
        <taxon>Caldilineae</taxon>
        <taxon>Caldilineales</taxon>
        <taxon>Caldilineaceae</taxon>
    </lineage>
</organism>
<comment type="similarity">
    <text evidence="2">Belongs to the YbaB/EbfC family.</text>
</comment>
<dbReference type="EMBL" id="VXRG01000130">
    <property type="protein sequence ID" value="MXY94896.1"/>
    <property type="molecule type" value="Genomic_DNA"/>
</dbReference>
<dbReference type="GO" id="GO:0005829">
    <property type="term" value="C:cytosol"/>
    <property type="evidence" value="ECO:0007669"/>
    <property type="project" value="TreeGrafter"/>
</dbReference>
<dbReference type="PANTHER" id="PTHR33449:SF1">
    <property type="entry name" value="NUCLEOID-ASSOCIATED PROTEIN YBAB"/>
    <property type="match status" value="1"/>
</dbReference>
<dbReference type="Gene3D" id="3.30.1310.10">
    <property type="entry name" value="Nucleoid-associated protein YbaB-like domain"/>
    <property type="match status" value="1"/>
</dbReference>
<dbReference type="NCBIfam" id="TIGR00103">
    <property type="entry name" value="DNA_YbaB_EbfC"/>
    <property type="match status" value="1"/>
</dbReference>
<evidence type="ECO:0000256" key="2">
    <source>
        <dbReference type="HAMAP-Rule" id="MF_00274"/>
    </source>
</evidence>
<dbReference type="PIRSF" id="PIRSF004555">
    <property type="entry name" value="UCP004555"/>
    <property type="match status" value="1"/>
</dbReference>
<accession>A0A6B0YUV2</accession>
<gene>
    <name evidence="3" type="ORF">F4Y42_15770</name>
</gene>
<dbReference type="SUPFAM" id="SSF82607">
    <property type="entry name" value="YbaB-like"/>
    <property type="match status" value="1"/>
</dbReference>
<dbReference type="AlphaFoldDB" id="A0A6B0YUV2"/>
<dbReference type="HAMAP" id="MF_00274">
    <property type="entry name" value="DNA_YbaB_EbfC"/>
    <property type="match status" value="1"/>
</dbReference>
<keyword evidence="1 2" id="KW-0238">DNA-binding</keyword>